<evidence type="ECO:0000313" key="2">
    <source>
        <dbReference type="Proteomes" id="UP000019149"/>
    </source>
</evidence>
<name>W6U9D1_ECHGR</name>
<proteinExistence type="predicted"/>
<comment type="caution">
    <text evidence="1">The sequence shown here is derived from an EMBL/GenBank/DDBJ whole genome shotgun (WGS) entry which is preliminary data.</text>
</comment>
<dbReference type="RefSeq" id="XP_024346288.1">
    <property type="nucleotide sequence ID" value="XM_024499308.1"/>
</dbReference>
<gene>
    <name evidence="1" type="ORF">EGR_10059</name>
</gene>
<organism evidence="1 2">
    <name type="scientific">Echinococcus granulosus</name>
    <name type="common">Hydatid tapeworm</name>
    <dbReference type="NCBI Taxonomy" id="6210"/>
    <lineage>
        <taxon>Eukaryota</taxon>
        <taxon>Metazoa</taxon>
        <taxon>Spiralia</taxon>
        <taxon>Lophotrochozoa</taxon>
        <taxon>Platyhelminthes</taxon>
        <taxon>Cestoda</taxon>
        <taxon>Eucestoda</taxon>
        <taxon>Cyclophyllidea</taxon>
        <taxon>Taeniidae</taxon>
        <taxon>Echinococcus</taxon>
        <taxon>Echinococcus granulosus group</taxon>
    </lineage>
</organism>
<reference evidence="1 2" key="1">
    <citation type="journal article" date="2013" name="Nat. Genet.">
        <title>The genome of the hydatid tapeworm Echinococcus granulosus.</title>
        <authorList>
            <person name="Zheng H."/>
            <person name="Zhang W."/>
            <person name="Zhang L."/>
            <person name="Zhang Z."/>
            <person name="Li J."/>
            <person name="Lu G."/>
            <person name="Zhu Y."/>
            <person name="Wang Y."/>
            <person name="Huang Y."/>
            <person name="Liu J."/>
            <person name="Kang H."/>
            <person name="Chen J."/>
            <person name="Wang L."/>
            <person name="Chen A."/>
            <person name="Yu S."/>
            <person name="Gao Z."/>
            <person name="Jin L."/>
            <person name="Gu W."/>
            <person name="Wang Z."/>
            <person name="Zhao L."/>
            <person name="Shi B."/>
            <person name="Wen H."/>
            <person name="Lin R."/>
            <person name="Jones M.K."/>
            <person name="Brejova B."/>
            <person name="Vinar T."/>
            <person name="Zhao G."/>
            <person name="McManus D.P."/>
            <person name="Chen Z."/>
            <person name="Zhou Y."/>
            <person name="Wang S."/>
        </authorList>
    </citation>
    <scope>NUCLEOTIDE SEQUENCE [LARGE SCALE GENOMIC DNA]</scope>
</reference>
<dbReference type="GeneID" id="36345774"/>
<dbReference type="KEGG" id="egl:EGR_10059"/>
<dbReference type="Proteomes" id="UP000019149">
    <property type="component" value="Unassembled WGS sequence"/>
</dbReference>
<dbReference type="CTD" id="36345774"/>
<sequence length="63" mass="7497">MRQICGFHMSPLSRYRLFLALVELNAFSSRRMSDQTLGSFLLPPPFVHFQLKERQDQRRKANE</sequence>
<keyword evidence="2" id="KW-1185">Reference proteome</keyword>
<dbReference type="AlphaFoldDB" id="W6U9D1"/>
<protein>
    <submittedName>
        <fullName evidence="1">Uncharacterized protein</fullName>
    </submittedName>
</protein>
<dbReference type="EMBL" id="APAU02000186">
    <property type="protein sequence ID" value="EUB55092.1"/>
    <property type="molecule type" value="Genomic_DNA"/>
</dbReference>
<accession>W6U9D1</accession>
<evidence type="ECO:0000313" key="1">
    <source>
        <dbReference type="EMBL" id="EUB55092.1"/>
    </source>
</evidence>